<keyword evidence="5" id="KW-1185">Reference proteome</keyword>
<dbReference type="GO" id="GO:0005576">
    <property type="term" value="C:extracellular region"/>
    <property type="evidence" value="ECO:0007669"/>
    <property type="project" value="UniProtKB-SubCell"/>
</dbReference>
<dbReference type="PANTHER" id="PTHR13723:SF281">
    <property type="entry name" value="PAPILIN"/>
    <property type="match status" value="1"/>
</dbReference>
<dbReference type="GO" id="GO:0006508">
    <property type="term" value="P:proteolysis"/>
    <property type="evidence" value="ECO:0007669"/>
    <property type="project" value="TreeGrafter"/>
</dbReference>
<dbReference type="RefSeq" id="XP_026677286.1">
    <property type="nucleotide sequence ID" value="XM_026821485.1"/>
</dbReference>
<dbReference type="InterPro" id="IPR050439">
    <property type="entry name" value="ADAMTS_ADAMTS-like"/>
</dbReference>
<keyword evidence="2" id="KW-0964">Secreted</keyword>
<dbReference type="KEGG" id="dci:113466253"/>
<accession>A0A3Q0ILV8</accession>
<dbReference type="InterPro" id="IPR000884">
    <property type="entry name" value="TSP1_rpt"/>
</dbReference>
<dbReference type="PaxDb" id="121845-A0A3Q0ILV8"/>
<reference evidence="6" key="1">
    <citation type="submission" date="2025-08" db="UniProtKB">
        <authorList>
            <consortium name="RefSeq"/>
        </authorList>
    </citation>
    <scope>IDENTIFICATION</scope>
</reference>
<evidence type="ECO:0000256" key="4">
    <source>
        <dbReference type="ARBA" id="ARBA00022737"/>
    </source>
</evidence>
<dbReference type="SUPFAM" id="SSF82895">
    <property type="entry name" value="TSP-1 type 1 repeat"/>
    <property type="match status" value="2"/>
</dbReference>
<protein>
    <submittedName>
        <fullName evidence="6">Papilin-like</fullName>
    </submittedName>
</protein>
<dbReference type="SMART" id="SM00209">
    <property type="entry name" value="TSP1"/>
    <property type="match status" value="2"/>
</dbReference>
<sequence>MCCVLQLLYTDRNTGVEYEYSIPNGTVQETGTHGYAWQYDEFSPCSVNCGGGGYKSRRVWCKSTRDQSPVSSDLCDPALEPVSNQHCGNTPCPPQWRTTEWSACSANCGDNGTQSREVDCIQINENEITVSYTDSRCPEGKPTHPGVHRELPAGPKAQNRVVEWRALAHGAPRAGKWTTSERIELRAKTSMSYALLWRHRGSDDFRTHRNLRAKNSMSYALLWRLEGSDDSRR</sequence>
<name>A0A3Q0ILV8_DIACI</name>
<dbReference type="GO" id="GO:0030198">
    <property type="term" value="P:extracellular matrix organization"/>
    <property type="evidence" value="ECO:0007669"/>
    <property type="project" value="TreeGrafter"/>
</dbReference>
<keyword evidence="4" id="KW-0677">Repeat</keyword>
<dbReference type="Proteomes" id="UP000079169">
    <property type="component" value="Unplaced"/>
</dbReference>
<dbReference type="Gene3D" id="2.20.100.10">
    <property type="entry name" value="Thrombospondin type-1 (TSP1) repeat"/>
    <property type="match status" value="2"/>
</dbReference>
<dbReference type="InterPro" id="IPR036383">
    <property type="entry name" value="TSP1_rpt_sf"/>
</dbReference>
<gene>
    <name evidence="6" type="primary">LOC113466253</name>
</gene>
<dbReference type="PANTHER" id="PTHR13723">
    <property type="entry name" value="ADAMTS A DISINTEGRIN AND METALLOPROTEASE WITH THROMBOSPONDIN MOTIFS PROTEASE"/>
    <property type="match status" value="1"/>
</dbReference>
<dbReference type="GeneID" id="113466253"/>
<dbReference type="Pfam" id="PF19030">
    <property type="entry name" value="TSP1_ADAMTS"/>
    <property type="match status" value="2"/>
</dbReference>
<proteinExistence type="predicted"/>
<dbReference type="PROSITE" id="PS50092">
    <property type="entry name" value="TSP1"/>
    <property type="match status" value="2"/>
</dbReference>
<evidence type="ECO:0000256" key="1">
    <source>
        <dbReference type="ARBA" id="ARBA00004613"/>
    </source>
</evidence>
<dbReference type="FunFam" id="2.20.100.10:FF:000005">
    <property type="entry name" value="ADAM metallopeptidase with thrombospondin type 1 motif 9"/>
    <property type="match status" value="1"/>
</dbReference>
<evidence type="ECO:0000256" key="3">
    <source>
        <dbReference type="ARBA" id="ARBA00022729"/>
    </source>
</evidence>
<comment type="subcellular location">
    <subcellularLocation>
        <location evidence="1">Secreted</location>
    </subcellularLocation>
</comment>
<dbReference type="GO" id="GO:0004222">
    <property type="term" value="F:metalloendopeptidase activity"/>
    <property type="evidence" value="ECO:0007669"/>
    <property type="project" value="TreeGrafter"/>
</dbReference>
<dbReference type="AlphaFoldDB" id="A0A3Q0ILV8"/>
<evidence type="ECO:0000313" key="6">
    <source>
        <dbReference type="RefSeq" id="XP_026677286.1"/>
    </source>
</evidence>
<dbReference type="STRING" id="121845.A0A3Q0ILV8"/>
<dbReference type="GO" id="GO:0031012">
    <property type="term" value="C:extracellular matrix"/>
    <property type="evidence" value="ECO:0007669"/>
    <property type="project" value="TreeGrafter"/>
</dbReference>
<organism evidence="5 6">
    <name type="scientific">Diaphorina citri</name>
    <name type="common">Asian citrus psyllid</name>
    <dbReference type="NCBI Taxonomy" id="121845"/>
    <lineage>
        <taxon>Eukaryota</taxon>
        <taxon>Metazoa</taxon>
        <taxon>Ecdysozoa</taxon>
        <taxon>Arthropoda</taxon>
        <taxon>Hexapoda</taxon>
        <taxon>Insecta</taxon>
        <taxon>Pterygota</taxon>
        <taxon>Neoptera</taxon>
        <taxon>Paraneoptera</taxon>
        <taxon>Hemiptera</taxon>
        <taxon>Sternorrhyncha</taxon>
        <taxon>Psylloidea</taxon>
        <taxon>Psyllidae</taxon>
        <taxon>Diaphorininae</taxon>
        <taxon>Diaphorina</taxon>
    </lineage>
</organism>
<evidence type="ECO:0000256" key="2">
    <source>
        <dbReference type="ARBA" id="ARBA00022525"/>
    </source>
</evidence>
<evidence type="ECO:0000313" key="5">
    <source>
        <dbReference type="Proteomes" id="UP000079169"/>
    </source>
</evidence>
<keyword evidence="3" id="KW-0732">Signal</keyword>